<dbReference type="OrthoDB" id="758145at2"/>
<keyword evidence="2" id="KW-0418">Kinase</keyword>
<keyword evidence="3" id="KW-1185">Reference proteome</keyword>
<protein>
    <submittedName>
        <fullName evidence="2">cAMP-binding domain of CRP or a regulatory subunit of cAMP-dependent protein kinases</fullName>
    </submittedName>
</protein>
<evidence type="ECO:0000313" key="3">
    <source>
        <dbReference type="Proteomes" id="UP000198756"/>
    </source>
</evidence>
<evidence type="ECO:0000259" key="1">
    <source>
        <dbReference type="Pfam" id="PF00027"/>
    </source>
</evidence>
<dbReference type="EMBL" id="FMXE01000046">
    <property type="protein sequence ID" value="SDA95674.1"/>
    <property type="molecule type" value="Genomic_DNA"/>
</dbReference>
<keyword evidence="2" id="KW-0808">Transferase</keyword>
<organism evidence="2 3">
    <name type="scientific">Algoriphagus alkaliphilus</name>
    <dbReference type="NCBI Taxonomy" id="279824"/>
    <lineage>
        <taxon>Bacteria</taxon>
        <taxon>Pseudomonadati</taxon>
        <taxon>Bacteroidota</taxon>
        <taxon>Cytophagia</taxon>
        <taxon>Cytophagales</taxon>
        <taxon>Cyclobacteriaceae</taxon>
        <taxon>Algoriphagus</taxon>
    </lineage>
</organism>
<dbReference type="Gene3D" id="2.60.120.10">
    <property type="entry name" value="Jelly Rolls"/>
    <property type="match status" value="1"/>
</dbReference>
<proteinExistence type="predicted"/>
<name>A0A1G5ZLM0_9BACT</name>
<reference evidence="3" key="1">
    <citation type="submission" date="2016-10" db="EMBL/GenBank/DDBJ databases">
        <authorList>
            <person name="Varghese N."/>
            <person name="Submissions S."/>
        </authorList>
    </citation>
    <scope>NUCLEOTIDE SEQUENCE [LARGE SCALE GENOMIC DNA]</scope>
    <source>
        <strain evidence="3">DSM 22703</strain>
    </source>
</reference>
<dbReference type="AlphaFoldDB" id="A0A1G5ZLM0"/>
<dbReference type="SUPFAM" id="SSF51206">
    <property type="entry name" value="cAMP-binding domain-like"/>
    <property type="match status" value="1"/>
</dbReference>
<dbReference type="InterPro" id="IPR018490">
    <property type="entry name" value="cNMP-bd_dom_sf"/>
</dbReference>
<dbReference type="STRING" id="279824.SAMN03080617_04108"/>
<accession>A0A1G5ZLM0</accession>
<dbReference type="InterPro" id="IPR014710">
    <property type="entry name" value="RmlC-like_jellyroll"/>
</dbReference>
<feature type="domain" description="Cyclic nucleotide-binding" evidence="1">
    <location>
        <begin position="36"/>
        <end position="121"/>
    </location>
</feature>
<dbReference type="Pfam" id="PF00027">
    <property type="entry name" value="cNMP_binding"/>
    <property type="match status" value="1"/>
</dbReference>
<evidence type="ECO:0000313" key="2">
    <source>
        <dbReference type="EMBL" id="SDA95674.1"/>
    </source>
</evidence>
<dbReference type="CDD" id="cd00038">
    <property type="entry name" value="CAP_ED"/>
    <property type="match status" value="1"/>
</dbReference>
<gene>
    <name evidence="2" type="ORF">SAMN03080617_04108</name>
</gene>
<dbReference type="Proteomes" id="UP000198756">
    <property type="component" value="Unassembled WGS sequence"/>
</dbReference>
<dbReference type="InterPro" id="IPR000595">
    <property type="entry name" value="cNMP-bd_dom"/>
</dbReference>
<dbReference type="RefSeq" id="WP_092734497.1">
    <property type="nucleotide sequence ID" value="NZ_FMXE01000046.1"/>
</dbReference>
<sequence length="194" mass="22207">MVNKTELDGFLNFLQKIQSLSPEAIDSIVGLCSLISIRKNQNLQEIGQKCRTIYFVKEGLARIYYLKDGNEVTEYFAFENDLIIRAESLFTGKPSKKAIQALENTVFIGIPSEALFELFDTKPEIERLFRKIIEQAYVATVLRMEAIQFHAAEERYALLFSEKPNLIQQIPLKHIASYLGITQVSLSRIRASIR</sequence>
<dbReference type="GO" id="GO:0016301">
    <property type="term" value="F:kinase activity"/>
    <property type="evidence" value="ECO:0007669"/>
    <property type="project" value="UniProtKB-KW"/>
</dbReference>